<dbReference type="InterPro" id="IPR009057">
    <property type="entry name" value="Homeodomain-like_sf"/>
</dbReference>
<evidence type="ECO:0000259" key="5">
    <source>
        <dbReference type="PROSITE" id="PS50977"/>
    </source>
</evidence>
<dbReference type="EMBL" id="JACIEE010000013">
    <property type="protein sequence ID" value="MBB3979707.1"/>
    <property type="molecule type" value="Genomic_DNA"/>
</dbReference>
<dbReference type="SUPFAM" id="SSF48498">
    <property type="entry name" value="Tetracyclin repressor-like, C-terminal domain"/>
    <property type="match status" value="1"/>
</dbReference>
<feature type="domain" description="HTH tetR-type" evidence="5">
    <location>
        <begin position="3"/>
        <end position="63"/>
    </location>
</feature>
<dbReference type="PRINTS" id="PR00455">
    <property type="entry name" value="HTHTETR"/>
</dbReference>
<dbReference type="Proteomes" id="UP000574761">
    <property type="component" value="Unassembled WGS sequence"/>
</dbReference>
<name>A0A7W6DFK7_9HYPH</name>
<dbReference type="PANTHER" id="PTHR47506:SF6">
    <property type="entry name" value="HTH-TYPE TRANSCRIPTIONAL REPRESSOR NEMR"/>
    <property type="match status" value="1"/>
</dbReference>
<keyword evidence="3" id="KW-0804">Transcription</keyword>
<dbReference type="GO" id="GO:0003677">
    <property type="term" value="F:DNA binding"/>
    <property type="evidence" value="ECO:0007669"/>
    <property type="project" value="UniProtKB-UniRule"/>
</dbReference>
<gene>
    <name evidence="6" type="ORF">GGQ64_004952</name>
</gene>
<dbReference type="Pfam" id="PF16925">
    <property type="entry name" value="TetR_C_13"/>
    <property type="match status" value="1"/>
</dbReference>
<evidence type="ECO:0000256" key="2">
    <source>
        <dbReference type="ARBA" id="ARBA00023125"/>
    </source>
</evidence>
<reference evidence="6 7" key="1">
    <citation type="submission" date="2020-08" db="EMBL/GenBank/DDBJ databases">
        <title>Genomic Encyclopedia of Type Strains, Phase IV (KMG-IV): sequencing the most valuable type-strain genomes for metagenomic binning, comparative biology and taxonomic classification.</title>
        <authorList>
            <person name="Goeker M."/>
        </authorList>
    </citation>
    <scope>NUCLEOTIDE SEQUENCE [LARGE SCALE GENOMIC DNA]</scope>
    <source>
        <strain evidence="6 7">DSM 100211</strain>
    </source>
</reference>
<evidence type="ECO:0000256" key="4">
    <source>
        <dbReference type="PROSITE-ProRule" id="PRU00335"/>
    </source>
</evidence>
<comment type="caution">
    <text evidence="6">The sequence shown here is derived from an EMBL/GenBank/DDBJ whole genome shotgun (WGS) entry which is preliminary data.</text>
</comment>
<dbReference type="InterPro" id="IPR011075">
    <property type="entry name" value="TetR_C"/>
</dbReference>
<proteinExistence type="predicted"/>
<dbReference type="Gene3D" id="1.10.357.10">
    <property type="entry name" value="Tetracycline Repressor, domain 2"/>
    <property type="match status" value="1"/>
</dbReference>
<keyword evidence="2 4" id="KW-0238">DNA-binding</keyword>
<evidence type="ECO:0000313" key="6">
    <source>
        <dbReference type="EMBL" id="MBB3979707.1"/>
    </source>
</evidence>
<dbReference type="RefSeq" id="WP_183807921.1">
    <property type="nucleotide sequence ID" value="NZ_JACIEE010000013.1"/>
</dbReference>
<keyword evidence="7" id="KW-1185">Reference proteome</keyword>
<feature type="DNA-binding region" description="H-T-H motif" evidence="4">
    <location>
        <begin position="26"/>
        <end position="45"/>
    </location>
</feature>
<evidence type="ECO:0000256" key="3">
    <source>
        <dbReference type="ARBA" id="ARBA00023163"/>
    </source>
</evidence>
<dbReference type="InterPro" id="IPR001647">
    <property type="entry name" value="HTH_TetR"/>
</dbReference>
<evidence type="ECO:0000256" key="1">
    <source>
        <dbReference type="ARBA" id="ARBA00023015"/>
    </source>
</evidence>
<evidence type="ECO:0000313" key="7">
    <source>
        <dbReference type="Proteomes" id="UP000574761"/>
    </source>
</evidence>
<dbReference type="InterPro" id="IPR036271">
    <property type="entry name" value="Tet_transcr_reg_TetR-rel_C_sf"/>
</dbReference>
<accession>A0A7W6DFK7</accession>
<dbReference type="AlphaFoldDB" id="A0A7W6DFK7"/>
<organism evidence="6 7">
    <name type="scientific">Mycoplana azooxidifex</name>
    <dbReference type="NCBI Taxonomy" id="1636188"/>
    <lineage>
        <taxon>Bacteria</taxon>
        <taxon>Pseudomonadati</taxon>
        <taxon>Pseudomonadota</taxon>
        <taxon>Alphaproteobacteria</taxon>
        <taxon>Hyphomicrobiales</taxon>
        <taxon>Rhizobiaceae</taxon>
        <taxon>Mycoplana</taxon>
    </lineage>
</organism>
<dbReference type="Pfam" id="PF00440">
    <property type="entry name" value="TetR_N"/>
    <property type="match status" value="1"/>
</dbReference>
<dbReference type="PANTHER" id="PTHR47506">
    <property type="entry name" value="TRANSCRIPTIONAL REGULATORY PROTEIN"/>
    <property type="match status" value="1"/>
</dbReference>
<sequence length="197" mass="22093">MVTTIRQKIVTAAQDRLNALGYSGCGVQEIADSAGVPKSNFYNYFKSKERLALEVLEEYIASSKREILSDPVLSPLNRIKAHFGFFISRYEKNGFDRGCLIGNLSAESSDNVPLLRAALKDALTSWTDLLAKVIEEGQARNEIKRGLDPLEMARFLINSWEGTVLRMKLTRDRRPLDDFMSIAMGLLDNRDASELST</sequence>
<dbReference type="SUPFAM" id="SSF46689">
    <property type="entry name" value="Homeodomain-like"/>
    <property type="match status" value="1"/>
</dbReference>
<protein>
    <submittedName>
        <fullName evidence="6">TetR/AcrR family transcriptional repressor of nem operon</fullName>
    </submittedName>
</protein>
<dbReference type="PROSITE" id="PS50977">
    <property type="entry name" value="HTH_TETR_2"/>
    <property type="match status" value="1"/>
</dbReference>
<keyword evidence="1" id="KW-0805">Transcription regulation</keyword>